<feature type="domain" description="Tubulin/FtsZ GTPase" evidence="11">
    <location>
        <begin position="1"/>
        <end position="150"/>
    </location>
</feature>
<organism evidence="12 13">
    <name type="scientific">Muntiacus muntjak</name>
    <name type="common">Barking deer</name>
    <name type="synonym">Indian muntjac</name>
    <dbReference type="NCBI Taxonomy" id="9888"/>
    <lineage>
        <taxon>Eukaryota</taxon>
        <taxon>Metazoa</taxon>
        <taxon>Chordata</taxon>
        <taxon>Craniata</taxon>
        <taxon>Vertebrata</taxon>
        <taxon>Euteleostomi</taxon>
        <taxon>Mammalia</taxon>
        <taxon>Eutheria</taxon>
        <taxon>Laurasiatheria</taxon>
        <taxon>Artiodactyla</taxon>
        <taxon>Ruminantia</taxon>
        <taxon>Pecora</taxon>
        <taxon>Cervidae</taxon>
        <taxon>Muntiacinae</taxon>
        <taxon>Muntiacus</taxon>
    </lineage>
</organism>
<dbReference type="InterPro" id="IPR036525">
    <property type="entry name" value="Tubulin/FtsZ_GTPase_sf"/>
</dbReference>
<feature type="non-terminal residue" evidence="12">
    <location>
        <position position="1"/>
    </location>
</feature>
<proteinExistence type="inferred from homology"/>
<keyword evidence="6" id="KW-0547">Nucleotide-binding</keyword>
<dbReference type="EMBL" id="VCEA01000003">
    <property type="protein sequence ID" value="KAB0343719.1"/>
    <property type="molecule type" value="Genomic_DNA"/>
</dbReference>
<comment type="catalytic activity">
    <reaction evidence="10">
        <text>GTP + H2O = GDP + phosphate + H(+)</text>
        <dbReference type="Rhea" id="RHEA:19669"/>
        <dbReference type="ChEBI" id="CHEBI:15377"/>
        <dbReference type="ChEBI" id="CHEBI:15378"/>
        <dbReference type="ChEBI" id="CHEBI:37565"/>
        <dbReference type="ChEBI" id="CHEBI:43474"/>
        <dbReference type="ChEBI" id="CHEBI:58189"/>
    </reaction>
    <physiologicalReaction direction="left-to-right" evidence="10">
        <dbReference type="Rhea" id="RHEA:19670"/>
    </physiologicalReaction>
</comment>
<comment type="cofactor">
    <cofactor evidence="1">
        <name>Mg(2+)</name>
        <dbReference type="ChEBI" id="CHEBI:18420"/>
    </cofactor>
</comment>
<keyword evidence="8" id="KW-0342">GTP-binding</keyword>
<dbReference type="GO" id="GO:0005200">
    <property type="term" value="F:structural constituent of cytoskeleton"/>
    <property type="evidence" value="ECO:0007669"/>
    <property type="project" value="InterPro"/>
</dbReference>
<dbReference type="InterPro" id="IPR002452">
    <property type="entry name" value="Alpha_tubulin"/>
</dbReference>
<keyword evidence="7" id="KW-0378">Hydrolase</keyword>
<evidence type="ECO:0000313" key="12">
    <source>
        <dbReference type="EMBL" id="KAB0343719.1"/>
    </source>
</evidence>
<dbReference type="GO" id="GO:0005525">
    <property type="term" value="F:GTP binding"/>
    <property type="evidence" value="ECO:0007669"/>
    <property type="project" value="UniProtKB-KW"/>
</dbReference>
<accession>A0A5N3V3X3</accession>
<dbReference type="InterPro" id="IPR000217">
    <property type="entry name" value="Tubulin"/>
</dbReference>
<keyword evidence="13" id="KW-1185">Reference proteome</keyword>
<dbReference type="GO" id="GO:0016787">
    <property type="term" value="F:hydrolase activity"/>
    <property type="evidence" value="ECO:0007669"/>
    <property type="project" value="UniProtKB-KW"/>
</dbReference>
<evidence type="ECO:0000313" key="13">
    <source>
        <dbReference type="Proteomes" id="UP000326458"/>
    </source>
</evidence>
<evidence type="ECO:0000256" key="10">
    <source>
        <dbReference type="ARBA" id="ARBA00049117"/>
    </source>
</evidence>
<keyword evidence="5" id="KW-0493">Microtubule</keyword>
<sequence length="173" mass="19472">KETPSKPSSILTGTYCQLFHPEQFITGKEDAANNYAQGHCTIGKEIIDLFLDQIRKLADYFGGATGSQFTSLLMEHLSVDYGKKSKLEFSIYPVPQVSTAVHSDCAFMVDNGAIYDIYRRNLDIEHPAYMNLNHLVSQIEPTWCPIPTSTFLWPHTPLSSLSPMLSLSQPTRW</sequence>
<evidence type="ECO:0000259" key="11">
    <source>
        <dbReference type="SMART" id="SM00864"/>
    </source>
</evidence>
<evidence type="ECO:0000256" key="9">
    <source>
        <dbReference type="ARBA" id="ARBA00023212"/>
    </source>
</evidence>
<evidence type="ECO:0000256" key="4">
    <source>
        <dbReference type="ARBA" id="ARBA00022490"/>
    </source>
</evidence>
<evidence type="ECO:0000256" key="7">
    <source>
        <dbReference type="ARBA" id="ARBA00022801"/>
    </source>
</evidence>
<dbReference type="Pfam" id="PF00091">
    <property type="entry name" value="Tubulin"/>
    <property type="match status" value="1"/>
</dbReference>
<dbReference type="PRINTS" id="PR01161">
    <property type="entry name" value="TUBULIN"/>
</dbReference>
<protein>
    <recommendedName>
        <fullName evidence="11">Tubulin/FtsZ GTPase domain-containing protein</fullName>
    </recommendedName>
</protein>
<evidence type="ECO:0000256" key="8">
    <source>
        <dbReference type="ARBA" id="ARBA00023134"/>
    </source>
</evidence>
<evidence type="ECO:0000256" key="6">
    <source>
        <dbReference type="ARBA" id="ARBA00022741"/>
    </source>
</evidence>
<dbReference type="SUPFAM" id="SSF52490">
    <property type="entry name" value="Tubulin nucleotide-binding domain-like"/>
    <property type="match status" value="1"/>
</dbReference>
<dbReference type="InterPro" id="IPR003008">
    <property type="entry name" value="Tubulin_FtsZ_GTPase"/>
</dbReference>
<evidence type="ECO:0000256" key="1">
    <source>
        <dbReference type="ARBA" id="ARBA00001946"/>
    </source>
</evidence>
<name>A0A5N3V3X3_MUNMU</name>
<gene>
    <name evidence="12" type="ORF">FD754_020645</name>
</gene>
<evidence type="ECO:0000256" key="3">
    <source>
        <dbReference type="ARBA" id="ARBA00009636"/>
    </source>
</evidence>
<comment type="subcellular location">
    <subcellularLocation>
        <location evidence="2">Cytoplasm</location>
        <location evidence="2">Cytoskeleton</location>
    </subcellularLocation>
</comment>
<keyword evidence="4" id="KW-0963">Cytoplasm</keyword>
<dbReference type="GO" id="GO:0007017">
    <property type="term" value="P:microtubule-based process"/>
    <property type="evidence" value="ECO:0007669"/>
    <property type="project" value="InterPro"/>
</dbReference>
<dbReference type="SMART" id="SM00864">
    <property type="entry name" value="Tubulin"/>
    <property type="match status" value="1"/>
</dbReference>
<evidence type="ECO:0000256" key="2">
    <source>
        <dbReference type="ARBA" id="ARBA00004245"/>
    </source>
</evidence>
<dbReference type="Proteomes" id="UP000326458">
    <property type="component" value="Unassembled WGS sequence"/>
</dbReference>
<comment type="similarity">
    <text evidence="3">Belongs to the tubulin family.</text>
</comment>
<keyword evidence="9" id="KW-0206">Cytoskeleton</keyword>
<dbReference type="AlphaFoldDB" id="A0A5N3V3X3"/>
<reference evidence="12 13" key="1">
    <citation type="submission" date="2019-06" db="EMBL/GenBank/DDBJ databases">
        <title>Discovery of a novel chromosome fission-fusion reversal in muntjac.</title>
        <authorList>
            <person name="Mudd A.B."/>
            <person name="Bredeson J.V."/>
            <person name="Baum R."/>
            <person name="Hockemeyer D."/>
            <person name="Rokhsar D.S."/>
        </authorList>
    </citation>
    <scope>NUCLEOTIDE SEQUENCE [LARGE SCALE GENOMIC DNA]</scope>
    <source>
        <strain evidence="12">UTSW_UCB_Mm</strain>
        <tissue evidence="12">Fibroblast cell line</tissue>
    </source>
</reference>
<evidence type="ECO:0000256" key="5">
    <source>
        <dbReference type="ARBA" id="ARBA00022701"/>
    </source>
</evidence>
<dbReference type="PANTHER" id="PTHR11588">
    <property type="entry name" value="TUBULIN"/>
    <property type="match status" value="1"/>
</dbReference>
<dbReference type="PRINTS" id="PR01162">
    <property type="entry name" value="ALPHATUBULIN"/>
</dbReference>
<comment type="caution">
    <text evidence="12">The sequence shown here is derived from an EMBL/GenBank/DDBJ whole genome shotgun (WGS) entry which is preliminary data.</text>
</comment>
<dbReference type="GO" id="GO:0005874">
    <property type="term" value="C:microtubule"/>
    <property type="evidence" value="ECO:0007669"/>
    <property type="project" value="UniProtKB-KW"/>
</dbReference>
<dbReference type="Gene3D" id="3.40.50.1440">
    <property type="entry name" value="Tubulin/FtsZ, GTPase domain"/>
    <property type="match status" value="1"/>
</dbReference>